<feature type="compositionally biased region" description="Basic residues" evidence="1">
    <location>
        <begin position="412"/>
        <end position="421"/>
    </location>
</feature>
<comment type="caution">
    <text evidence="2">The sequence shown here is derived from an EMBL/GenBank/DDBJ whole genome shotgun (WGS) entry which is preliminary data.</text>
</comment>
<proteinExistence type="predicted"/>
<evidence type="ECO:0000313" key="3">
    <source>
        <dbReference type="Proteomes" id="UP000756921"/>
    </source>
</evidence>
<reference evidence="2" key="1">
    <citation type="journal article" date="2020" name="Mol. Plant Microbe Interact.">
        <title>Genome Sequence of the Biocontrol Agent Coniothyrium minitans strain Conio (IMI 134523).</title>
        <authorList>
            <person name="Patel D."/>
            <person name="Shittu T.A."/>
            <person name="Baroncelli R."/>
            <person name="Muthumeenakshi S."/>
            <person name="Osborne T.H."/>
            <person name="Janganan T.K."/>
            <person name="Sreenivasaprasad S."/>
        </authorList>
    </citation>
    <scope>NUCLEOTIDE SEQUENCE</scope>
    <source>
        <strain evidence="2">Conio</strain>
    </source>
</reference>
<organism evidence="2 3">
    <name type="scientific">Paraphaeosphaeria minitans</name>
    <dbReference type="NCBI Taxonomy" id="565426"/>
    <lineage>
        <taxon>Eukaryota</taxon>
        <taxon>Fungi</taxon>
        <taxon>Dikarya</taxon>
        <taxon>Ascomycota</taxon>
        <taxon>Pezizomycotina</taxon>
        <taxon>Dothideomycetes</taxon>
        <taxon>Pleosporomycetidae</taxon>
        <taxon>Pleosporales</taxon>
        <taxon>Massarineae</taxon>
        <taxon>Didymosphaeriaceae</taxon>
        <taxon>Paraphaeosphaeria</taxon>
    </lineage>
</organism>
<dbReference type="Proteomes" id="UP000756921">
    <property type="component" value="Unassembled WGS sequence"/>
</dbReference>
<dbReference type="EMBL" id="WJXW01000013">
    <property type="protein sequence ID" value="KAF9731086.1"/>
    <property type="molecule type" value="Genomic_DNA"/>
</dbReference>
<feature type="region of interest" description="Disordered" evidence="1">
    <location>
        <begin position="368"/>
        <end position="443"/>
    </location>
</feature>
<protein>
    <submittedName>
        <fullName evidence="2">Uncharacterized protein</fullName>
    </submittedName>
</protein>
<feature type="region of interest" description="Disordered" evidence="1">
    <location>
        <begin position="242"/>
        <end position="264"/>
    </location>
</feature>
<name>A0A9P6G9H4_9PLEO</name>
<evidence type="ECO:0000256" key="1">
    <source>
        <dbReference type="SAM" id="MobiDB-lite"/>
    </source>
</evidence>
<sequence>MERRLGIAEVGAYLLTAPSEPRSKFELCQPRDRYGNTRNIAGKWAPSTELKPQGASAYHQPTALDAWRRGGERALEDRGNAGKTHFVRLSFSSADDGIHHAWKHESIVPSFGWRQEAVSDGFAVPALLSDPAWEDSLLVITIEQGVDDLLLGRALLKDLCVHVVGHRSRTMMPRVAAPFTAHCWIVHVVYEPCASTKALQAGKTMAHVTGVFRARSCIMLKRAVREGKWTLAHPHREMTGTVDRRAPCSARGASTRRGKDGPFDEKTRLVRSSGSTGRRQRSLQQLATTSLCSMHPFSLQAAREDTCWGHDASWTRLRRSKRLEAASGDALAVVLSLYQWTAAQGRHLVQARDVPPVAARLRRVSWIPSGSKEGPSPTGVPCADAHKQSSHGVTVMAQSGPAAGGRLSLPHAARRTPHAARSRAPSRDPSPSPTQPIAHCPQPIAHCPQPIAHCLPPMPTAHSPYPQSMRAGQGTLCGLDKEQDAGWTRSRMRAGQRAGCGLGKEQEQGAGHRAQGSGPRISTCNGCPQLFHVATKRQQ</sequence>
<gene>
    <name evidence="2" type="ORF">PMIN01_11045</name>
</gene>
<keyword evidence="3" id="KW-1185">Reference proteome</keyword>
<accession>A0A9P6G9H4</accession>
<evidence type="ECO:0000313" key="2">
    <source>
        <dbReference type="EMBL" id="KAF9731086.1"/>
    </source>
</evidence>
<dbReference type="AlphaFoldDB" id="A0A9P6G9H4"/>